<feature type="compositionally biased region" description="Polar residues" evidence="1">
    <location>
        <begin position="29"/>
        <end position="51"/>
    </location>
</feature>
<accession>A0AAE0G0F3</accession>
<feature type="compositionally biased region" description="Low complexity" evidence="1">
    <location>
        <begin position="232"/>
        <end position="242"/>
    </location>
</feature>
<protein>
    <submittedName>
        <fullName evidence="2">Uncharacterized protein</fullName>
    </submittedName>
</protein>
<comment type="caution">
    <text evidence="2">The sequence shown here is derived from an EMBL/GenBank/DDBJ whole genome shotgun (WGS) entry which is preliminary data.</text>
</comment>
<organism evidence="2 3">
    <name type="scientific">Cymbomonas tetramitiformis</name>
    <dbReference type="NCBI Taxonomy" id="36881"/>
    <lineage>
        <taxon>Eukaryota</taxon>
        <taxon>Viridiplantae</taxon>
        <taxon>Chlorophyta</taxon>
        <taxon>Pyramimonadophyceae</taxon>
        <taxon>Pyramimonadales</taxon>
        <taxon>Pyramimonadaceae</taxon>
        <taxon>Cymbomonas</taxon>
    </lineage>
</organism>
<feature type="compositionally biased region" description="Basic and acidic residues" evidence="1">
    <location>
        <begin position="243"/>
        <end position="253"/>
    </location>
</feature>
<dbReference type="EMBL" id="LGRX02011059">
    <property type="protein sequence ID" value="KAK3269309.1"/>
    <property type="molecule type" value="Genomic_DNA"/>
</dbReference>
<evidence type="ECO:0000313" key="2">
    <source>
        <dbReference type="EMBL" id="KAK3269309.1"/>
    </source>
</evidence>
<gene>
    <name evidence="2" type="ORF">CYMTET_22244</name>
</gene>
<feature type="compositionally biased region" description="Basic and acidic residues" evidence="1">
    <location>
        <begin position="68"/>
        <end position="77"/>
    </location>
</feature>
<feature type="region of interest" description="Disordered" evidence="1">
    <location>
        <begin position="232"/>
        <end position="261"/>
    </location>
</feature>
<dbReference type="AlphaFoldDB" id="A0AAE0G0F3"/>
<keyword evidence="3" id="KW-1185">Reference proteome</keyword>
<sequence>MLQTADHCYVVPMELTTSQCETRPAAASDSINTGARGSGTTQPPSVLNAQSLARPHGLQPNSNPRQQRGAEARDHGQRNASPAAARHRVVPLGLAALVLRDARPAVVPCSNRTREPATVQRSSGTPEPAASLQCDEQLTTIHHNAIPLEFAALALCDVQPTAVQDSSEAQLTVAQGSNSGAYGRGAMQPPVVCDVRLLARPHSLVRQRDAGACDHRQHHALPAAAYHNVESLSLQPSSSAQQRDVEAGGHEQRNAPTGSKR</sequence>
<proteinExistence type="predicted"/>
<feature type="region of interest" description="Disordered" evidence="1">
    <location>
        <begin position="19"/>
        <end position="87"/>
    </location>
</feature>
<evidence type="ECO:0000313" key="3">
    <source>
        <dbReference type="Proteomes" id="UP001190700"/>
    </source>
</evidence>
<reference evidence="2 3" key="1">
    <citation type="journal article" date="2015" name="Genome Biol. Evol.">
        <title>Comparative Genomics of a Bacterivorous Green Alga Reveals Evolutionary Causalities and Consequences of Phago-Mixotrophic Mode of Nutrition.</title>
        <authorList>
            <person name="Burns J.A."/>
            <person name="Paasch A."/>
            <person name="Narechania A."/>
            <person name="Kim E."/>
        </authorList>
    </citation>
    <scope>NUCLEOTIDE SEQUENCE [LARGE SCALE GENOMIC DNA]</scope>
    <source>
        <strain evidence="2 3">PLY_AMNH</strain>
    </source>
</reference>
<dbReference type="Proteomes" id="UP001190700">
    <property type="component" value="Unassembled WGS sequence"/>
</dbReference>
<evidence type="ECO:0000256" key="1">
    <source>
        <dbReference type="SAM" id="MobiDB-lite"/>
    </source>
</evidence>
<name>A0AAE0G0F3_9CHLO</name>